<reference evidence="3 4" key="1">
    <citation type="journal article" date="2018" name="Evol. Lett.">
        <title>Horizontal gene cluster transfer increased hallucinogenic mushroom diversity.</title>
        <authorList>
            <person name="Reynolds H.T."/>
            <person name="Vijayakumar V."/>
            <person name="Gluck-Thaler E."/>
            <person name="Korotkin H.B."/>
            <person name="Matheny P.B."/>
            <person name="Slot J.C."/>
        </authorList>
    </citation>
    <scope>NUCLEOTIDE SEQUENCE [LARGE SCALE GENOMIC DNA]</scope>
    <source>
        <strain evidence="3 4">2631</strain>
    </source>
</reference>
<evidence type="ECO:0000313" key="3">
    <source>
        <dbReference type="EMBL" id="PPQ70851.1"/>
    </source>
</evidence>
<dbReference type="STRING" id="93625.A0A409VX75"/>
<dbReference type="Gene3D" id="1.10.8.870">
    <property type="entry name" value="Alpha-glycerophosphate oxidase, cap domain"/>
    <property type="match status" value="1"/>
</dbReference>
<keyword evidence="1" id="KW-0732">Signal</keyword>
<proteinExistence type="predicted"/>
<sequence length="146" mass="16029">MPCTHLSRKAIKVLLMILQAGARFSTSFPIRCPPRYAQAAIDVLARRTRLSFFNARAALDTLPIVVDIMAQELNWTMGIQARADSPRQAGEPHPIVEEGRCGRVDLFRAVPDTRESFGSGRSKFEAGEVAALSSAFNSRTRPAEDG</sequence>
<evidence type="ECO:0000259" key="2">
    <source>
        <dbReference type="Pfam" id="PF16901"/>
    </source>
</evidence>
<dbReference type="InParanoid" id="A0A409VX75"/>
<dbReference type="Pfam" id="PF16901">
    <property type="entry name" value="DAO_C"/>
    <property type="match status" value="1"/>
</dbReference>
<organism evidence="3 4">
    <name type="scientific">Psilocybe cyanescens</name>
    <dbReference type="NCBI Taxonomy" id="93625"/>
    <lineage>
        <taxon>Eukaryota</taxon>
        <taxon>Fungi</taxon>
        <taxon>Dikarya</taxon>
        <taxon>Basidiomycota</taxon>
        <taxon>Agaricomycotina</taxon>
        <taxon>Agaricomycetes</taxon>
        <taxon>Agaricomycetidae</taxon>
        <taxon>Agaricales</taxon>
        <taxon>Agaricineae</taxon>
        <taxon>Strophariaceae</taxon>
        <taxon>Psilocybe</taxon>
    </lineage>
</organism>
<feature type="chain" id="PRO_5019432389" description="Alpha-glycerophosphate oxidase C-terminal domain-containing protein" evidence="1">
    <location>
        <begin position="28"/>
        <end position="146"/>
    </location>
</feature>
<comment type="caution">
    <text evidence="3">The sequence shown here is derived from an EMBL/GenBank/DDBJ whole genome shotgun (WGS) entry which is preliminary data.</text>
</comment>
<gene>
    <name evidence="3" type="ORF">CVT25_003951</name>
</gene>
<accession>A0A409VX75</accession>
<feature type="domain" description="Alpha-glycerophosphate oxidase C-terminal" evidence="2">
    <location>
        <begin position="36"/>
        <end position="76"/>
    </location>
</feature>
<name>A0A409VX75_PSICY</name>
<keyword evidence="4" id="KW-1185">Reference proteome</keyword>
<dbReference type="AlphaFoldDB" id="A0A409VX75"/>
<dbReference type="Proteomes" id="UP000283269">
    <property type="component" value="Unassembled WGS sequence"/>
</dbReference>
<dbReference type="EMBL" id="NHYD01003887">
    <property type="protein sequence ID" value="PPQ70851.1"/>
    <property type="molecule type" value="Genomic_DNA"/>
</dbReference>
<protein>
    <recommendedName>
        <fullName evidence="2">Alpha-glycerophosphate oxidase C-terminal domain-containing protein</fullName>
    </recommendedName>
</protein>
<dbReference type="OrthoDB" id="264015at2759"/>
<feature type="signal peptide" evidence="1">
    <location>
        <begin position="1"/>
        <end position="27"/>
    </location>
</feature>
<evidence type="ECO:0000256" key="1">
    <source>
        <dbReference type="SAM" id="SignalP"/>
    </source>
</evidence>
<evidence type="ECO:0000313" key="4">
    <source>
        <dbReference type="Proteomes" id="UP000283269"/>
    </source>
</evidence>
<dbReference type="InterPro" id="IPR038299">
    <property type="entry name" value="DAO_C_sf"/>
</dbReference>
<dbReference type="InterPro" id="IPR031656">
    <property type="entry name" value="DAO_C"/>
</dbReference>